<comment type="caution">
    <text evidence="1">The sequence shown here is derived from an EMBL/GenBank/DDBJ whole genome shotgun (WGS) entry which is preliminary data.</text>
</comment>
<reference evidence="1" key="1">
    <citation type="journal article" date="2022" name="Int. J. Mol. Sci.">
        <title>Draft Genome of Tanacetum Coccineum: Genomic Comparison of Closely Related Tanacetum-Family Plants.</title>
        <authorList>
            <person name="Yamashiro T."/>
            <person name="Shiraishi A."/>
            <person name="Nakayama K."/>
            <person name="Satake H."/>
        </authorList>
    </citation>
    <scope>NUCLEOTIDE SEQUENCE</scope>
</reference>
<dbReference type="EMBL" id="BQNB010020233">
    <property type="protein sequence ID" value="GJT93761.1"/>
    <property type="molecule type" value="Genomic_DNA"/>
</dbReference>
<organism evidence="1 2">
    <name type="scientific">Tanacetum coccineum</name>
    <dbReference type="NCBI Taxonomy" id="301880"/>
    <lineage>
        <taxon>Eukaryota</taxon>
        <taxon>Viridiplantae</taxon>
        <taxon>Streptophyta</taxon>
        <taxon>Embryophyta</taxon>
        <taxon>Tracheophyta</taxon>
        <taxon>Spermatophyta</taxon>
        <taxon>Magnoliopsida</taxon>
        <taxon>eudicotyledons</taxon>
        <taxon>Gunneridae</taxon>
        <taxon>Pentapetalae</taxon>
        <taxon>asterids</taxon>
        <taxon>campanulids</taxon>
        <taxon>Asterales</taxon>
        <taxon>Asteraceae</taxon>
        <taxon>Asteroideae</taxon>
        <taxon>Anthemideae</taxon>
        <taxon>Anthemidinae</taxon>
        <taxon>Tanacetum</taxon>
    </lineage>
</organism>
<protein>
    <submittedName>
        <fullName evidence="1">Uncharacterized protein</fullName>
    </submittedName>
</protein>
<accession>A0ABQ5I235</accession>
<reference evidence="1" key="2">
    <citation type="submission" date="2022-01" db="EMBL/GenBank/DDBJ databases">
        <authorList>
            <person name="Yamashiro T."/>
            <person name="Shiraishi A."/>
            <person name="Satake H."/>
            <person name="Nakayama K."/>
        </authorList>
    </citation>
    <scope>NUCLEOTIDE SEQUENCE</scope>
</reference>
<dbReference type="Proteomes" id="UP001151760">
    <property type="component" value="Unassembled WGS sequence"/>
</dbReference>
<sequence>MDAMTMKIDAQYKEIKSRSECNHCGDSSSSYAISETSCDSPTAAFERPSRKRCRSSSIPVSSPVRGALSPVHADLLPPLKRIRDSDSVTDLEVSLEAGYVPYIPREGRASHLRMKSEMKSVREDVLDHVIADEAVAVTYETLGGLITVRDIGGSLPMIEMISAVSGINTRLYSHVGCIESQRVDHDFQRVVDVDLVFLVVDIQYFVSSLVTFLFAVTSFAYLTGDPLNSVEFKRISLTGFRSCASRSRYRSVSKQTTRHLPQSYLMLTLEGFLFITVNTEEYHSECSGNYHKDNA</sequence>
<evidence type="ECO:0000313" key="2">
    <source>
        <dbReference type="Proteomes" id="UP001151760"/>
    </source>
</evidence>
<name>A0ABQ5I235_9ASTR</name>
<evidence type="ECO:0000313" key="1">
    <source>
        <dbReference type="EMBL" id="GJT93761.1"/>
    </source>
</evidence>
<proteinExistence type="predicted"/>
<gene>
    <name evidence="1" type="ORF">Tco_1082606</name>
</gene>
<keyword evidence="2" id="KW-1185">Reference proteome</keyword>